<dbReference type="RefSeq" id="WP_188549962.1">
    <property type="nucleotide sequence ID" value="NZ_BMFY01000004.1"/>
</dbReference>
<dbReference type="PANTHER" id="PTHR43157">
    <property type="entry name" value="PHOSPHATIDYLINOSITOL-GLYCAN BIOSYNTHESIS CLASS F PROTEIN-RELATED"/>
    <property type="match status" value="1"/>
</dbReference>
<dbReference type="PANTHER" id="PTHR43157:SF31">
    <property type="entry name" value="PHOSPHATIDYLINOSITOL-GLYCAN BIOSYNTHESIS CLASS F PROTEIN"/>
    <property type="match status" value="1"/>
</dbReference>
<dbReference type="SMART" id="SM00822">
    <property type="entry name" value="PKS_KR"/>
    <property type="match status" value="1"/>
</dbReference>
<name>A0A8J2TWW8_9MICO</name>
<keyword evidence="4" id="KW-1185">Reference proteome</keyword>
<dbReference type="Pfam" id="PF00106">
    <property type="entry name" value="adh_short"/>
    <property type="match status" value="1"/>
</dbReference>
<gene>
    <name evidence="3" type="ORF">GCM10011333_11310</name>
</gene>
<proteinExistence type="predicted"/>
<dbReference type="Proteomes" id="UP000616114">
    <property type="component" value="Unassembled WGS sequence"/>
</dbReference>
<dbReference type="AlphaFoldDB" id="A0A8J2TWW8"/>
<reference evidence="3" key="2">
    <citation type="submission" date="2020-09" db="EMBL/GenBank/DDBJ databases">
        <authorList>
            <person name="Sun Q."/>
            <person name="Zhou Y."/>
        </authorList>
    </citation>
    <scope>NUCLEOTIDE SEQUENCE</scope>
    <source>
        <strain evidence="3">CGMCC 1.12785</strain>
    </source>
</reference>
<dbReference type="Gene3D" id="3.40.50.720">
    <property type="entry name" value="NAD(P)-binding Rossmann-like Domain"/>
    <property type="match status" value="1"/>
</dbReference>
<dbReference type="InterPro" id="IPR036291">
    <property type="entry name" value="NAD(P)-bd_dom_sf"/>
</dbReference>
<protein>
    <submittedName>
        <fullName evidence="3">Short-chain dehydrogenase</fullName>
    </submittedName>
</protein>
<accession>A0A8J2TWW8</accession>
<dbReference type="EMBL" id="BMFY01000004">
    <property type="protein sequence ID" value="GGA10337.1"/>
    <property type="molecule type" value="Genomic_DNA"/>
</dbReference>
<evidence type="ECO:0000313" key="4">
    <source>
        <dbReference type="Proteomes" id="UP000616114"/>
    </source>
</evidence>
<dbReference type="PRINTS" id="PR00081">
    <property type="entry name" value="GDHRDH"/>
</dbReference>
<comment type="caution">
    <text evidence="3">The sequence shown here is derived from an EMBL/GenBank/DDBJ whole genome shotgun (WGS) entry which is preliminary data.</text>
</comment>
<organism evidence="3 4">
    <name type="scientific">Sediminivirga luteola</name>
    <dbReference type="NCBI Taxonomy" id="1774748"/>
    <lineage>
        <taxon>Bacteria</taxon>
        <taxon>Bacillati</taxon>
        <taxon>Actinomycetota</taxon>
        <taxon>Actinomycetes</taxon>
        <taxon>Micrococcales</taxon>
        <taxon>Brevibacteriaceae</taxon>
        <taxon>Sediminivirga</taxon>
    </lineage>
</organism>
<feature type="domain" description="Ketoreductase" evidence="2">
    <location>
        <begin position="2"/>
        <end position="149"/>
    </location>
</feature>
<dbReference type="InterPro" id="IPR002347">
    <property type="entry name" value="SDR_fam"/>
</dbReference>
<dbReference type="GO" id="GO:0016491">
    <property type="term" value="F:oxidoreductase activity"/>
    <property type="evidence" value="ECO:0007669"/>
    <property type="project" value="UniProtKB-KW"/>
</dbReference>
<evidence type="ECO:0000259" key="2">
    <source>
        <dbReference type="SMART" id="SM00822"/>
    </source>
</evidence>
<dbReference type="SUPFAM" id="SSF51735">
    <property type="entry name" value="NAD(P)-binding Rossmann-fold domains"/>
    <property type="match status" value="1"/>
</dbReference>
<evidence type="ECO:0000313" key="3">
    <source>
        <dbReference type="EMBL" id="GGA10337.1"/>
    </source>
</evidence>
<keyword evidence="1" id="KW-0560">Oxidoreductase</keyword>
<dbReference type="InterPro" id="IPR057326">
    <property type="entry name" value="KR_dom"/>
</dbReference>
<reference evidence="3" key="1">
    <citation type="journal article" date="2014" name="Int. J. Syst. Evol. Microbiol.">
        <title>Complete genome sequence of Corynebacterium casei LMG S-19264T (=DSM 44701T), isolated from a smear-ripened cheese.</title>
        <authorList>
            <consortium name="US DOE Joint Genome Institute (JGI-PGF)"/>
            <person name="Walter F."/>
            <person name="Albersmeier A."/>
            <person name="Kalinowski J."/>
            <person name="Ruckert C."/>
        </authorList>
    </citation>
    <scope>NUCLEOTIDE SEQUENCE</scope>
    <source>
        <strain evidence="3">CGMCC 1.12785</strain>
    </source>
</reference>
<sequence>MRTIVITGGSDGIGAAAAEQLAGPGVRLVLVGRSPEKTRAVAGRVGAEYHLADFSRLDEVRALADALLEQYPRIDVLANNAGGMFPGPERTQDGFERTFQVNHLAPYLLTHQLIDRLLESNATVVNTASIAARLYSRLDLEDLGAWGSFTPTRAYGNAKLANILFTKGLHERYHASGLSAVAFHPGVVATSFAAGADNYFRWLYHGAAARFLTSPAQGGATLAHFVTGQPGTDWDSGEFYGSNRKPARTDRSAYDPWVIHEHWERSARLLGVRWP</sequence>
<evidence type="ECO:0000256" key="1">
    <source>
        <dbReference type="ARBA" id="ARBA00023002"/>
    </source>
</evidence>